<dbReference type="EMBL" id="JBFXLU010000099">
    <property type="protein sequence ID" value="KAL2842386.1"/>
    <property type="molecule type" value="Genomic_DNA"/>
</dbReference>
<accession>A0ABR4JQU4</accession>
<comment type="caution">
    <text evidence="1">The sequence shown here is derived from an EMBL/GenBank/DDBJ whole genome shotgun (WGS) entry which is preliminary data.</text>
</comment>
<protein>
    <recommendedName>
        <fullName evidence="3">SnoaL-like domain-containing protein</fullName>
    </recommendedName>
</protein>
<sequence length="145" mass="15988">MAILKQDTTSIIAAAEKHITSYCADLTSPAFKTSTERAASLSIYFLPTISFFADGAITELSDPSLFVQLISGPLDKIQGLVIEVTGHRVEAVAENSAIIWLTLKIDGIEVSNIYFFRRRIEDGATGFEGGIFDGEMWLLKKLRRD</sequence>
<evidence type="ECO:0008006" key="3">
    <source>
        <dbReference type="Google" id="ProtNLM"/>
    </source>
</evidence>
<proteinExistence type="predicted"/>
<gene>
    <name evidence="1" type="ORF">BJY01DRAFT_216480</name>
</gene>
<name>A0ABR4JQU4_9EURO</name>
<keyword evidence="2" id="KW-1185">Reference proteome</keyword>
<evidence type="ECO:0000313" key="1">
    <source>
        <dbReference type="EMBL" id="KAL2842386.1"/>
    </source>
</evidence>
<organism evidence="1 2">
    <name type="scientific">Aspergillus pseudoustus</name>
    <dbReference type="NCBI Taxonomy" id="1810923"/>
    <lineage>
        <taxon>Eukaryota</taxon>
        <taxon>Fungi</taxon>
        <taxon>Dikarya</taxon>
        <taxon>Ascomycota</taxon>
        <taxon>Pezizomycotina</taxon>
        <taxon>Eurotiomycetes</taxon>
        <taxon>Eurotiomycetidae</taxon>
        <taxon>Eurotiales</taxon>
        <taxon>Aspergillaceae</taxon>
        <taxon>Aspergillus</taxon>
        <taxon>Aspergillus subgen. Nidulantes</taxon>
    </lineage>
</organism>
<evidence type="ECO:0000313" key="2">
    <source>
        <dbReference type="Proteomes" id="UP001610446"/>
    </source>
</evidence>
<reference evidence="1 2" key="1">
    <citation type="submission" date="2024-07" db="EMBL/GenBank/DDBJ databases">
        <title>Section-level genome sequencing and comparative genomics of Aspergillus sections Usti and Cavernicolus.</title>
        <authorList>
            <consortium name="Lawrence Berkeley National Laboratory"/>
            <person name="Nybo J.L."/>
            <person name="Vesth T.C."/>
            <person name="Theobald S."/>
            <person name="Frisvad J.C."/>
            <person name="Larsen T.O."/>
            <person name="Kjaerboelling I."/>
            <person name="Rothschild-Mancinelli K."/>
            <person name="Lyhne E.K."/>
            <person name="Kogle M.E."/>
            <person name="Barry K."/>
            <person name="Clum A."/>
            <person name="Na H."/>
            <person name="Ledsgaard L."/>
            <person name="Lin J."/>
            <person name="Lipzen A."/>
            <person name="Kuo A."/>
            <person name="Riley R."/>
            <person name="Mondo S."/>
            <person name="Labutti K."/>
            <person name="Haridas S."/>
            <person name="Pangalinan J."/>
            <person name="Salamov A.A."/>
            <person name="Simmons B.A."/>
            <person name="Magnuson J.K."/>
            <person name="Chen J."/>
            <person name="Drula E."/>
            <person name="Henrissat B."/>
            <person name="Wiebenga A."/>
            <person name="Lubbers R.J."/>
            <person name="Gomes A.C."/>
            <person name="Makela M.R."/>
            <person name="Stajich J."/>
            <person name="Grigoriev I.V."/>
            <person name="Mortensen U.H."/>
            <person name="De Vries R.P."/>
            <person name="Baker S.E."/>
            <person name="Andersen M.R."/>
        </authorList>
    </citation>
    <scope>NUCLEOTIDE SEQUENCE [LARGE SCALE GENOMIC DNA]</scope>
    <source>
        <strain evidence="1 2">CBS 123904</strain>
    </source>
</reference>
<dbReference type="Proteomes" id="UP001610446">
    <property type="component" value="Unassembled WGS sequence"/>
</dbReference>